<feature type="region of interest" description="Disordered" evidence="1">
    <location>
        <begin position="242"/>
        <end position="337"/>
    </location>
</feature>
<feature type="compositionally biased region" description="Basic and acidic residues" evidence="1">
    <location>
        <begin position="269"/>
        <end position="295"/>
    </location>
</feature>
<accession>A0A0A9Y5S3</accession>
<evidence type="ECO:0000256" key="1">
    <source>
        <dbReference type="SAM" id="MobiDB-lite"/>
    </source>
</evidence>
<reference evidence="2" key="2">
    <citation type="submission" date="2014-07" db="EMBL/GenBank/DDBJ databases">
        <authorList>
            <person name="Hull J."/>
        </authorList>
    </citation>
    <scope>NUCLEOTIDE SEQUENCE</scope>
</reference>
<evidence type="ECO:0000313" key="2">
    <source>
        <dbReference type="EMBL" id="JAG26443.1"/>
    </source>
</evidence>
<gene>
    <name evidence="2" type="primary">CELSR2</name>
    <name evidence="2" type="ORF">CM83_23080</name>
</gene>
<dbReference type="EMBL" id="GBRD01011616">
    <property type="protein sequence ID" value="JAG54208.1"/>
    <property type="molecule type" value="Transcribed_RNA"/>
</dbReference>
<organism evidence="2">
    <name type="scientific">Lygus hesperus</name>
    <name type="common">Western plant bug</name>
    <dbReference type="NCBI Taxonomy" id="30085"/>
    <lineage>
        <taxon>Eukaryota</taxon>
        <taxon>Metazoa</taxon>
        <taxon>Ecdysozoa</taxon>
        <taxon>Arthropoda</taxon>
        <taxon>Hexapoda</taxon>
        <taxon>Insecta</taxon>
        <taxon>Pterygota</taxon>
        <taxon>Neoptera</taxon>
        <taxon>Paraneoptera</taxon>
        <taxon>Hemiptera</taxon>
        <taxon>Heteroptera</taxon>
        <taxon>Panheteroptera</taxon>
        <taxon>Cimicomorpha</taxon>
        <taxon>Miridae</taxon>
        <taxon>Mirini</taxon>
        <taxon>Lygus</taxon>
    </lineage>
</organism>
<keyword evidence="2" id="KW-0675">Receptor</keyword>
<evidence type="ECO:0000313" key="3">
    <source>
        <dbReference type="EMBL" id="JAG54208.1"/>
    </source>
</evidence>
<proteinExistence type="predicted"/>
<dbReference type="AlphaFoldDB" id="A0A0A9Y5S3"/>
<protein>
    <submittedName>
        <fullName evidence="2">Cadherin EGF LAG seven-pass G-type receptor 2</fullName>
    </submittedName>
</protein>
<dbReference type="EMBL" id="GBHO01017161">
    <property type="protein sequence ID" value="JAG26443.1"/>
    <property type="molecule type" value="Transcribed_RNA"/>
</dbReference>
<reference evidence="2" key="1">
    <citation type="journal article" date="2014" name="PLoS ONE">
        <title>Transcriptome-Based Identification of ABC Transporters in the Western Tarnished Plant Bug Lygus hesperus.</title>
        <authorList>
            <person name="Hull J.J."/>
            <person name="Chaney K."/>
            <person name="Geib S.M."/>
            <person name="Fabrick J.A."/>
            <person name="Brent C.S."/>
            <person name="Walsh D."/>
            <person name="Lavine L.C."/>
        </authorList>
    </citation>
    <scope>NUCLEOTIDE SEQUENCE</scope>
</reference>
<name>A0A0A9Y5S3_LYGHE</name>
<sequence>MAIRQPICQMCRVEICALCKEKIMQCKCPCPNFVICKICSVQEKTLPFCDDPVHPAPVKSTPPMGSMISPSMSPMMAIAMMMMNMNKGKSCECDKRSTVVPQREEPRKSKSSDCCCKKPSKIEICTTATKHSCQCGDTHPQRLCRCEEAKPACAPSPFPHRQPQQGSTCICVESHREPICQTFVKPDCDSRGLQRQQTMQTCMDQQYSYAPAQQYPCQQVQEYICQPMQQYPCRFEETPCYGDPREQHRSPRSIFQEDPQSRRTTQGPQDRRKTQGPQDLRKTQDQGYDGNERRRSPSIFYPTEDEPEPPEISPREDGMTRKSSASPSKRGKGCILL</sequence>
<reference evidence="3" key="3">
    <citation type="submission" date="2014-09" db="EMBL/GenBank/DDBJ databases">
        <authorList>
            <person name="Magalhaes I.L.F."/>
            <person name="Oliveira U."/>
            <person name="Santos F.R."/>
            <person name="Vidigal T.H.D.A."/>
            <person name="Brescovit A.D."/>
            <person name="Santos A.J."/>
        </authorList>
    </citation>
    <scope>NUCLEOTIDE SEQUENCE</scope>
</reference>